<keyword evidence="4" id="KW-0732">Signal</keyword>
<evidence type="ECO:0000256" key="4">
    <source>
        <dbReference type="ARBA" id="ARBA00022729"/>
    </source>
</evidence>
<evidence type="ECO:0000256" key="2">
    <source>
        <dbReference type="ARBA" id="ARBA00008610"/>
    </source>
</evidence>
<dbReference type="Proteomes" id="UP001589838">
    <property type="component" value="Unassembled WGS sequence"/>
</dbReference>
<evidence type="ECO:0000313" key="9">
    <source>
        <dbReference type="EMBL" id="MFC0472394.1"/>
    </source>
</evidence>
<name>A0ABV6KGK9_9BACI</name>
<dbReference type="PANTHER" id="PTHR34296:SF2">
    <property type="entry name" value="ABC TRANSPORTER GUANOSINE-BINDING PROTEIN NUPN"/>
    <property type="match status" value="1"/>
</dbReference>
<dbReference type="PANTHER" id="PTHR34296">
    <property type="entry name" value="TRANSCRIPTIONAL ACTIVATOR PROTEIN MED"/>
    <property type="match status" value="1"/>
</dbReference>
<evidence type="ECO:0000259" key="8">
    <source>
        <dbReference type="Pfam" id="PF02608"/>
    </source>
</evidence>
<keyword evidence="6" id="KW-0449">Lipoprotein</keyword>
<dbReference type="SUPFAM" id="SSF53822">
    <property type="entry name" value="Periplasmic binding protein-like I"/>
    <property type="match status" value="1"/>
</dbReference>
<comment type="caution">
    <text evidence="9">The sequence shown here is derived from an EMBL/GenBank/DDBJ whole genome shotgun (WGS) entry which is preliminary data.</text>
</comment>
<reference evidence="9 10" key="1">
    <citation type="submission" date="2024-09" db="EMBL/GenBank/DDBJ databases">
        <authorList>
            <person name="Sun Q."/>
            <person name="Mori K."/>
        </authorList>
    </citation>
    <scope>NUCLEOTIDE SEQUENCE [LARGE SCALE GENOMIC DNA]</scope>
    <source>
        <strain evidence="9 10">NCAIM B.02610</strain>
    </source>
</reference>
<evidence type="ECO:0000256" key="3">
    <source>
        <dbReference type="ARBA" id="ARBA00022475"/>
    </source>
</evidence>
<dbReference type="InterPro" id="IPR050957">
    <property type="entry name" value="BMP_lipoprotein"/>
</dbReference>
<dbReference type="RefSeq" id="WP_335963813.1">
    <property type="nucleotide sequence ID" value="NZ_JAXBLX010000064.1"/>
</dbReference>
<feature type="transmembrane region" description="Helical" evidence="7">
    <location>
        <begin position="9"/>
        <end position="30"/>
    </location>
</feature>
<evidence type="ECO:0000256" key="6">
    <source>
        <dbReference type="ARBA" id="ARBA00023288"/>
    </source>
</evidence>
<dbReference type="EMBL" id="JBHLUX010000075">
    <property type="protein sequence ID" value="MFC0472394.1"/>
    <property type="molecule type" value="Genomic_DNA"/>
</dbReference>
<evidence type="ECO:0000313" key="10">
    <source>
        <dbReference type="Proteomes" id="UP001589838"/>
    </source>
</evidence>
<sequence length="332" mass="37665">MQQSNQSRIMLLVTMVVAIVFISIVVWNVIDSLFHSSIEMKQQETTNIVIMTSDKVIDQSWGSLAYKGQIEIKEHFPVHVSLFSEINTDALIKKTIIQTVEEGAEVIIGHGREFSDVFTELAPNYSSVHFVTIHGTSKYPNQSVYTFYPGGHGQIEYFAALPASLKTETNKVGLLDVLEDSEKNPHFKRGLSYFNPGIKFYYQVAESRNDGDEAVKLMKKLIKEGVDVVYSKGNEFNREVIELAKKHNIYVIGYLDDQSYLAEDLVLTSVINDVPQAYVAIMKDYFSEPGITPGTNFLTKDDGVYRLAPLGPMFTEKEKKYIEYEIDKINRK</sequence>
<accession>A0ABV6KGK9</accession>
<keyword evidence="7" id="KW-0812">Transmembrane</keyword>
<dbReference type="InterPro" id="IPR028082">
    <property type="entry name" value="Peripla_BP_I"/>
</dbReference>
<evidence type="ECO:0000256" key="5">
    <source>
        <dbReference type="ARBA" id="ARBA00023136"/>
    </source>
</evidence>
<gene>
    <name evidence="9" type="ORF">ACFFHM_18375</name>
</gene>
<feature type="domain" description="ABC transporter substrate-binding protein PnrA-like" evidence="8">
    <location>
        <begin position="46"/>
        <end position="329"/>
    </location>
</feature>
<dbReference type="Gene3D" id="3.40.50.2300">
    <property type="match status" value="2"/>
</dbReference>
<dbReference type="InterPro" id="IPR003760">
    <property type="entry name" value="PnrA-like"/>
</dbReference>
<evidence type="ECO:0000256" key="7">
    <source>
        <dbReference type="SAM" id="Phobius"/>
    </source>
</evidence>
<comment type="similarity">
    <text evidence="2">Belongs to the BMP lipoprotein family.</text>
</comment>
<keyword evidence="5 7" id="KW-0472">Membrane</keyword>
<dbReference type="Pfam" id="PF02608">
    <property type="entry name" value="Bmp"/>
    <property type="match status" value="1"/>
</dbReference>
<keyword evidence="3" id="KW-1003">Cell membrane</keyword>
<keyword evidence="10" id="KW-1185">Reference proteome</keyword>
<comment type="subcellular location">
    <subcellularLocation>
        <location evidence="1">Cell membrane</location>
        <topology evidence="1">Lipid-anchor</topology>
    </subcellularLocation>
</comment>
<organism evidence="9 10">
    <name type="scientific">Halalkalibacter kiskunsagensis</name>
    <dbReference type="NCBI Taxonomy" id="1548599"/>
    <lineage>
        <taxon>Bacteria</taxon>
        <taxon>Bacillati</taxon>
        <taxon>Bacillota</taxon>
        <taxon>Bacilli</taxon>
        <taxon>Bacillales</taxon>
        <taxon>Bacillaceae</taxon>
        <taxon>Halalkalibacter</taxon>
    </lineage>
</organism>
<keyword evidence="7" id="KW-1133">Transmembrane helix</keyword>
<evidence type="ECO:0000256" key="1">
    <source>
        <dbReference type="ARBA" id="ARBA00004193"/>
    </source>
</evidence>
<proteinExistence type="inferred from homology"/>
<protein>
    <submittedName>
        <fullName evidence="9">BMP family ABC transporter substrate-binding protein</fullName>
    </submittedName>
</protein>